<dbReference type="Proteomes" id="UP000191901">
    <property type="component" value="Chromosome"/>
</dbReference>
<dbReference type="RefSeq" id="WP_080805751.1">
    <property type="nucleotide sequence ID" value="NZ_CP021983.2"/>
</dbReference>
<protein>
    <submittedName>
        <fullName evidence="1">Uncharacterized protein</fullName>
    </submittedName>
</protein>
<dbReference type="AlphaFoldDB" id="A0A1Z3HFV2"/>
<accession>A0A1Z3HFV2</accession>
<dbReference type="EMBL" id="CP021983">
    <property type="protein sequence ID" value="ASC69162.1"/>
    <property type="molecule type" value="Genomic_DNA"/>
</dbReference>
<dbReference type="OrthoDB" id="574173at2"/>
<sequence length="71" mass="7670">MSVETVGNPPPEADQLRADIEKQLPNIIARFSQVLQEEYGFTGLRVGGFTVVPEQAATGNISCDQETCSTN</sequence>
<name>A0A1Z3HFV2_9CYAN</name>
<dbReference type="KEGG" id="hhg:XM38_000880"/>
<evidence type="ECO:0000313" key="2">
    <source>
        <dbReference type="Proteomes" id="UP000191901"/>
    </source>
</evidence>
<keyword evidence="2" id="KW-1185">Reference proteome</keyword>
<gene>
    <name evidence="1" type="ORF">XM38_000880</name>
</gene>
<reference evidence="1 2" key="1">
    <citation type="journal article" date="2016" name="Biochim. Biophys. Acta">
        <title>Characterization of red-shifted phycobilisomes isolated from the chlorophyll f-containing cyanobacterium Halomicronema hongdechloris.</title>
        <authorList>
            <person name="Li Y."/>
            <person name="Lin Y."/>
            <person name="Garvey C.J."/>
            <person name="Birch D."/>
            <person name="Corkery R.W."/>
            <person name="Loughlin P.C."/>
            <person name="Scheer H."/>
            <person name="Willows R.D."/>
            <person name="Chen M."/>
        </authorList>
    </citation>
    <scope>NUCLEOTIDE SEQUENCE [LARGE SCALE GENOMIC DNA]</scope>
    <source>
        <strain evidence="1 2">C2206</strain>
    </source>
</reference>
<proteinExistence type="predicted"/>
<organism evidence="1 2">
    <name type="scientific">Halomicronema hongdechloris C2206</name>
    <dbReference type="NCBI Taxonomy" id="1641165"/>
    <lineage>
        <taxon>Bacteria</taxon>
        <taxon>Bacillati</taxon>
        <taxon>Cyanobacteriota</taxon>
        <taxon>Cyanophyceae</taxon>
        <taxon>Nodosilineales</taxon>
        <taxon>Nodosilineaceae</taxon>
        <taxon>Halomicronema</taxon>
    </lineage>
</organism>
<evidence type="ECO:0000313" key="1">
    <source>
        <dbReference type="EMBL" id="ASC69162.1"/>
    </source>
</evidence>